<feature type="domain" description="PAC" evidence="7">
    <location>
        <begin position="447"/>
        <end position="499"/>
    </location>
</feature>
<dbReference type="Pfam" id="PF13426">
    <property type="entry name" value="PAS_9"/>
    <property type="match status" value="3"/>
</dbReference>
<dbReference type="SMART" id="SM00086">
    <property type="entry name" value="PAC"/>
    <property type="match status" value="3"/>
</dbReference>
<dbReference type="PANTHER" id="PTHR43047:SF64">
    <property type="entry name" value="HISTIDINE KINASE CONTAINING CHEY-HOMOLOGOUS RECEIVER DOMAIN AND PAS DOMAIN-RELATED"/>
    <property type="match status" value="1"/>
</dbReference>
<dbReference type="CDD" id="cd00082">
    <property type="entry name" value="HisKA"/>
    <property type="match status" value="1"/>
</dbReference>
<organism evidence="8 9">
    <name type="scientific">Aquimarina spongiae</name>
    <dbReference type="NCBI Taxonomy" id="570521"/>
    <lineage>
        <taxon>Bacteria</taxon>
        <taxon>Pseudomonadati</taxon>
        <taxon>Bacteroidota</taxon>
        <taxon>Flavobacteriia</taxon>
        <taxon>Flavobacteriales</taxon>
        <taxon>Flavobacteriaceae</taxon>
        <taxon>Aquimarina</taxon>
    </lineage>
</organism>
<dbReference type="InterPro" id="IPR003594">
    <property type="entry name" value="HATPase_dom"/>
</dbReference>
<dbReference type="InterPro" id="IPR003661">
    <property type="entry name" value="HisK_dim/P_dom"/>
</dbReference>
<dbReference type="PROSITE" id="PS50113">
    <property type="entry name" value="PAC"/>
    <property type="match status" value="2"/>
</dbReference>
<dbReference type="InterPro" id="IPR035965">
    <property type="entry name" value="PAS-like_dom_sf"/>
</dbReference>
<dbReference type="SUPFAM" id="SSF55874">
    <property type="entry name" value="ATPase domain of HSP90 chaperone/DNA topoisomerase II/histidine kinase"/>
    <property type="match status" value="1"/>
</dbReference>
<dbReference type="SMART" id="SM00388">
    <property type="entry name" value="HisKA"/>
    <property type="match status" value="1"/>
</dbReference>
<dbReference type="RefSeq" id="WP_073314486.1">
    <property type="nucleotide sequence ID" value="NZ_FQYP01000002.1"/>
</dbReference>
<evidence type="ECO:0000259" key="6">
    <source>
        <dbReference type="PROSITE" id="PS50109"/>
    </source>
</evidence>
<evidence type="ECO:0000256" key="1">
    <source>
        <dbReference type="ARBA" id="ARBA00000085"/>
    </source>
</evidence>
<dbReference type="InterPro" id="IPR000700">
    <property type="entry name" value="PAS-assoc_C"/>
</dbReference>
<evidence type="ECO:0000256" key="4">
    <source>
        <dbReference type="ARBA" id="ARBA00022679"/>
    </source>
</evidence>
<dbReference type="EC" id="2.7.13.3" evidence="2"/>
<dbReference type="Pfam" id="PF00512">
    <property type="entry name" value="HisKA"/>
    <property type="match status" value="1"/>
</dbReference>
<dbReference type="CDD" id="cd00130">
    <property type="entry name" value="PAS"/>
    <property type="match status" value="1"/>
</dbReference>
<dbReference type="SMART" id="SM00091">
    <property type="entry name" value="PAS"/>
    <property type="match status" value="3"/>
</dbReference>
<keyword evidence="9" id="KW-1185">Reference proteome</keyword>
<dbReference type="PANTHER" id="PTHR43047">
    <property type="entry name" value="TWO-COMPONENT HISTIDINE PROTEIN KINASE"/>
    <property type="match status" value="1"/>
</dbReference>
<dbReference type="NCBIfam" id="TIGR00229">
    <property type="entry name" value="sensory_box"/>
    <property type="match status" value="2"/>
</dbReference>
<dbReference type="InterPro" id="IPR000014">
    <property type="entry name" value="PAS"/>
</dbReference>
<evidence type="ECO:0000256" key="3">
    <source>
        <dbReference type="ARBA" id="ARBA00022553"/>
    </source>
</evidence>
<feature type="domain" description="Histidine kinase" evidence="6">
    <location>
        <begin position="517"/>
        <end position="734"/>
    </location>
</feature>
<dbReference type="Gene3D" id="3.30.565.10">
    <property type="entry name" value="Histidine kinase-like ATPase, C-terminal domain"/>
    <property type="match status" value="1"/>
</dbReference>
<dbReference type="PROSITE" id="PS50109">
    <property type="entry name" value="HIS_KIN"/>
    <property type="match status" value="1"/>
</dbReference>
<proteinExistence type="predicted"/>
<dbReference type="InterPro" id="IPR004358">
    <property type="entry name" value="Sig_transdc_His_kin-like_C"/>
</dbReference>
<dbReference type="GO" id="GO:0000155">
    <property type="term" value="F:phosphorelay sensor kinase activity"/>
    <property type="evidence" value="ECO:0007669"/>
    <property type="project" value="InterPro"/>
</dbReference>
<dbReference type="SUPFAM" id="SSF47384">
    <property type="entry name" value="Homodimeric domain of signal transducing histidine kinase"/>
    <property type="match status" value="1"/>
</dbReference>
<dbReference type="InterPro" id="IPR036890">
    <property type="entry name" value="HATPase_C_sf"/>
</dbReference>
<evidence type="ECO:0000313" key="8">
    <source>
        <dbReference type="EMBL" id="SHI57485.1"/>
    </source>
</evidence>
<dbReference type="OrthoDB" id="9796457at2"/>
<reference evidence="9" key="1">
    <citation type="submission" date="2016-11" db="EMBL/GenBank/DDBJ databases">
        <authorList>
            <person name="Varghese N."/>
            <person name="Submissions S."/>
        </authorList>
    </citation>
    <scope>NUCLEOTIDE SEQUENCE [LARGE SCALE GENOMIC DNA]</scope>
    <source>
        <strain evidence="9">DSM 22623</strain>
    </source>
</reference>
<accession>A0A1M6C906</accession>
<name>A0A1M6C906_9FLAO</name>
<feature type="domain" description="PAC" evidence="7">
    <location>
        <begin position="319"/>
        <end position="371"/>
    </location>
</feature>
<dbReference type="InterPro" id="IPR036097">
    <property type="entry name" value="HisK_dim/P_sf"/>
</dbReference>
<gene>
    <name evidence="8" type="ORF">SAMN04488508_1025</name>
</gene>
<evidence type="ECO:0000313" key="9">
    <source>
        <dbReference type="Proteomes" id="UP000184432"/>
    </source>
</evidence>
<sequence length="734" mass="84781">MPFNIAQLEVLAEKTQLFLFIFSPEGEIIAFNKRCELLFPEGCDGIKGKNITDFVIDDDVQVFTDTISNLTVQQPKTNESFTFPSGKMGVLSLKFDFTLCDNLVYAAGIDTTEEYKEHRALITISKLTKTGAWYFNPKSKEMYWSQGCYFVKDLDPGTPMTRDLGASFYPEESRARVENYLDTLLRTKRPYEYTEKIITAKGVEKWVKVVAHPVIYKNEVVFVNGTIADITERYNYIEKLKYNEETKHLALKGIQSGLFDHIIPENEVYYSAEFKRMLGLPCNQNQVSEEVFRQMIHPEDVENAMQRHSENLNKPDNYYFNHYRLKDNSGEYRYYEVHGFRRKNENGKTIRMIGNLIDVHQRKVHEKTIEENKKRLQAMVNNGMDYVVLLNTKGEILMADEDSVKIIKRDFNVNPKESTCQFIDVIPINFKTTFAHFFNEAIKGKIVKEEIERVTPMGVNQWLEIKYIPIFDDQLKTDSVLITFHDITEEKLARIAIRDAHIKEQELSDLKSNILSNFSHEIRTPLNGIITISKLLLDDHSKEEKDQLKDYLQESQDRLLDTLDTLAGFSEIETIQKNLQYTKQDINYVVETSHRDHKHLAKAKGLDYFLDLDESSPEALIDEGLFKTAIDHIINNAIKYTNIGSVRVKISTQESKKNIYIYIIDTGIGIGKKFLNKIFDPFIQESIGLSRKYEGTGIGLSLSKRYIEILGGEINVKSKLNKGTEFTIIIPKCL</sequence>
<keyword evidence="3" id="KW-0597">Phosphoprotein</keyword>
<dbReference type="STRING" id="570521.SAMN04488508_1025"/>
<dbReference type="Gene3D" id="3.30.450.20">
    <property type="entry name" value="PAS domain"/>
    <property type="match status" value="3"/>
</dbReference>
<evidence type="ECO:0000259" key="7">
    <source>
        <dbReference type="PROSITE" id="PS50113"/>
    </source>
</evidence>
<evidence type="ECO:0000256" key="5">
    <source>
        <dbReference type="ARBA" id="ARBA00022777"/>
    </source>
</evidence>
<protein>
    <recommendedName>
        <fullName evidence="2">histidine kinase</fullName>
        <ecNumber evidence="2">2.7.13.3</ecNumber>
    </recommendedName>
</protein>
<dbReference type="Pfam" id="PF02518">
    <property type="entry name" value="HATPase_c"/>
    <property type="match status" value="1"/>
</dbReference>
<dbReference type="InterPro" id="IPR013655">
    <property type="entry name" value="PAS_fold_3"/>
</dbReference>
<keyword evidence="4" id="KW-0808">Transferase</keyword>
<dbReference type="SUPFAM" id="SSF55785">
    <property type="entry name" value="PYP-like sensor domain (PAS domain)"/>
    <property type="match status" value="4"/>
</dbReference>
<keyword evidence="5" id="KW-0418">Kinase</keyword>
<dbReference type="InterPro" id="IPR001610">
    <property type="entry name" value="PAC"/>
</dbReference>
<dbReference type="Gene3D" id="1.10.287.130">
    <property type="match status" value="1"/>
</dbReference>
<dbReference type="Proteomes" id="UP000184432">
    <property type="component" value="Unassembled WGS sequence"/>
</dbReference>
<comment type="catalytic activity">
    <reaction evidence="1">
        <text>ATP + protein L-histidine = ADP + protein N-phospho-L-histidine.</text>
        <dbReference type="EC" id="2.7.13.3"/>
    </reaction>
</comment>
<dbReference type="AlphaFoldDB" id="A0A1M6C906"/>
<dbReference type="SMART" id="SM00387">
    <property type="entry name" value="HATPase_c"/>
    <property type="match status" value="1"/>
</dbReference>
<dbReference type="Pfam" id="PF08447">
    <property type="entry name" value="PAS_3"/>
    <property type="match status" value="1"/>
</dbReference>
<dbReference type="EMBL" id="FQYP01000002">
    <property type="protein sequence ID" value="SHI57485.1"/>
    <property type="molecule type" value="Genomic_DNA"/>
</dbReference>
<evidence type="ECO:0000256" key="2">
    <source>
        <dbReference type="ARBA" id="ARBA00012438"/>
    </source>
</evidence>
<dbReference type="PRINTS" id="PR00344">
    <property type="entry name" value="BCTRLSENSOR"/>
</dbReference>
<dbReference type="InterPro" id="IPR005467">
    <property type="entry name" value="His_kinase_dom"/>
</dbReference>